<accession>A0A2V1P1V3</accession>
<reference evidence="3" key="1">
    <citation type="submission" date="2018-05" db="EMBL/GenBank/DDBJ databases">
        <authorList>
            <person name="Du Z."/>
            <person name="Wang X."/>
        </authorList>
    </citation>
    <scope>NUCLEOTIDE SEQUENCE [LARGE SCALE GENOMIC DNA]</scope>
    <source>
        <strain evidence="3">WDS4C29</strain>
    </source>
</reference>
<dbReference type="RefSeq" id="WP_109389205.1">
    <property type="nucleotide sequence ID" value="NZ_QETF01000013.1"/>
</dbReference>
<sequence length="145" mass="15484">MAIRSGGTDQPTAGSLTGSWTGRYDYANPADGEPVAFDAVLTQTGPTLRGETVETNTFCDSAGDTLMAVLSGTRRGGSVRFLKTYTDFDTNSRPTYEGEVNATATRITGRWYFPDAPHVHGTFLMARTRSAAVRRPAEAAAVIDA</sequence>
<evidence type="ECO:0008006" key="4">
    <source>
        <dbReference type="Google" id="ProtNLM"/>
    </source>
</evidence>
<dbReference type="Proteomes" id="UP000245293">
    <property type="component" value="Unassembled WGS sequence"/>
</dbReference>
<dbReference type="EMBL" id="QETF01000013">
    <property type="protein sequence ID" value="PWG16435.1"/>
    <property type="molecule type" value="Genomic_DNA"/>
</dbReference>
<protein>
    <recommendedName>
        <fullName evidence="4">Lipocalin-like domain-containing protein</fullName>
    </recommendedName>
</protein>
<keyword evidence="3" id="KW-1185">Reference proteome</keyword>
<dbReference type="OrthoDB" id="6194699at2"/>
<dbReference type="AlphaFoldDB" id="A0A2V1P1V3"/>
<evidence type="ECO:0000313" key="2">
    <source>
        <dbReference type="EMBL" id="PWG16435.1"/>
    </source>
</evidence>
<feature type="region of interest" description="Disordered" evidence="1">
    <location>
        <begin position="1"/>
        <end position="20"/>
    </location>
</feature>
<comment type="caution">
    <text evidence="2">The sequence shown here is derived from an EMBL/GenBank/DDBJ whole genome shotgun (WGS) entry which is preliminary data.</text>
</comment>
<organism evidence="2 3">
    <name type="scientific">Salibaculum griseiflavum</name>
    <dbReference type="NCBI Taxonomy" id="1914409"/>
    <lineage>
        <taxon>Bacteria</taxon>
        <taxon>Pseudomonadati</taxon>
        <taxon>Pseudomonadota</taxon>
        <taxon>Alphaproteobacteria</taxon>
        <taxon>Rhodobacterales</taxon>
        <taxon>Roseobacteraceae</taxon>
        <taxon>Salibaculum</taxon>
    </lineage>
</organism>
<proteinExistence type="predicted"/>
<feature type="compositionally biased region" description="Polar residues" evidence="1">
    <location>
        <begin position="7"/>
        <end position="20"/>
    </location>
</feature>
<name>A0A2V1P1V3_9RHOB</name>
<evidence type="ECO:0000256" key="1">
    <source>
        <dbReference type="SAM" id="MobiDB-lite"/>
    </source>
</evidence>
<evidence type="ECO:0000313" key="3">
    <source>
        <dbReference type="Proteomes" id="UP000245293"/>
    </source>
</evidence>
<gene>
    <name evidence="2" type="ORF">DFK10_11620</name>
</gene>